<sequence>MIQLQELEFPFAFIKPRTISLLKHNSRLSSRYQTALARMNYLHSRYRQAGKILDDDLLHTLRSSVVEIYRIFESEEWRPLSDVENCAVGVVHMALGQDMEIPFKPLPSSSTENVTLPTEANDRYVRVYVDGLFPRLTPRLTTLLRKIIGFELGDIMRESLGLTHFSTEPWYTKPSWWTTHGPSAQIIRVLGGKLPESVSDTDWSHLCDYDCANISGVAGVVHQGMVVLALCFTPLFGASSMSCIIMSPQDIGNPKNRNTTVTIDGVPSSPISVFVSKTDPSDIAESSVRLVYCNNSQTNVIEMVLDMLALAWYSCPRPMLSEQSFNGVTATGSPDGTITWVNFLTITNGPNGSSASGVMFNNSSVPSNSWTNAFTYGDNHYMLPWTMAYLYGDLIAVWPSDEKFGWTIKRPGGSFDLASWMKTLSDDCLVSELSIPGTRASATSSDLTLFTGKHSIERRQNMNIIQQLNAGVRFLHLIVANELNASIAIYTICFVPTALAPTLSMSQLRGKILIMHTLNQSGSSSTAISTGIDLGASYPDPLKPDYKQIRTLTTESGIQFTVQDYAGVSVDSASEAATEVEAKKTLVNTMLSNTAATGTFSSRGNSARYPPQQASTWFLNWMNFMTHSLDSSTENGFLITAKSINSMVIEWLKAQNSSKTSTDWWPRPNCVNEWESVYTVYW</sequence>
<dbReference type="PANTHER" id="PTHR36124">
    <property type="match status" value="1"/>
</dbReference>
<gene>
    <name evidence="1" type="ORF">FAGAP_1850</name>
</gene>
<name>A0A9P5BI86_9HYPO</name>
<dbReference type="Gene3D" id="3.20.20.190">
    <property type="entry name" value="Phosphatidylinositol (PI) phosphodiesterase"/>
    <property type="match status" value="1"/>
</dbReference>
<organism evidence="1 2">
    <name type="scientific">Fusarium agapanthi</name>
    <dbReference type="NCBI Taxonomy" id="1803897"/>
    <lineage>
        <taxon>Eukaryota</taxon>
        <taxon>Fungi</taxon>
        <taxon>Dikarya</taxon>
        <taxon>Ascomycota</taxon>
        <taxon>Pezizomycotina</taxon>
        <taxon>Sordariomycetes</taxon>
        <taxon>Hypocreomycetidae</taxon>
        <taxon>Hypocreales</taxon>
        <taxon>Nectriaceae</taxon>
        <taxon>Fusarium</taxon>
        <taxon>Fusarium fujikuroi species complex</taxon>
    </lineage>
</organism>
<evidence type="ECO:0000313" key="2">
    <source>
        <dbReference type="Proteomes" id="UP000737391"/>
    </source>
</evidence>
<keyword evidence="2" id="KW-1185">Reference proteome</keyword>
<dbReference type="Proteomes" id="UP000737391">
    <property type="component" value="Unassembled WGS sequence"/>
</dbReference>
<reference evidence="1" key="1">
    <citation type="submission" date="2020-01" db="EMBL/GenBank/DDBJ databases">
        <title>Identification and distribution of gene clusters putatively required for synthesis of sphingolipid metabolism inhibitors in phylogenetically diverse species of the filamentous fungus Fusarium.</title>
        <authorList>
            <person name="Kim H.-S."/>
            <person name="Busman M."/>
            <person name="Brown D.W."/>
            <person name="Divon H."/>
            <person name="Uhlig S."/>
            <person name="Proctor R.H."/>
        </authorList>
    </citation>
    <scope>NUCLEOTIDE SEQUENCE</scope>
    <source>
        <strain evidence="1">NRRL 31653</strain>
    </source>
</reference>
<dbReference type="InterPro" id="IPR017946">
    <property type="entry name" value="PLC-like_Pdiesterase_TIM-brl"/>
</dbReference>
<accession>A0A9P5BI86</accession>
<dbReference type="AlphaFoldDB" id="A0A9P5BI86"/>
<proteinExistence type="predicted"/>
<protein>
    <submittedName>
        <fullName evidence="1">Uncharacterized protein</fullName>
    </submittedName>
</protein>
<dbReference type="SUPFAM" id="SSF51695">
    <property type="entry name" value="PLC-like phosphodiesterases"/>
    <property type="match status" value="1"/>
</dbReference>
<dbReference type="OrthoDB" id="1046782at2759"/>
<dbReference type="GO" id="GO:0006629">
    <property type="term" value="P:lipid metabolic process"/>
    <property type="evidence" value="ECO:0007669"/>
    <property type="project" value="InterPro"/>
</dbReference>
<dbReference type="InterPro" id="IPR046366">
    <property type="entry name" value="MPAB"/>
</dbReference>
<comment type="caution">
    <text evidence="1">The sequence shown here is derived from an EMBL/GenBank/DDBJ whole genome shotgun (WGS) entry which is preliminary data.</text>
</comment>
<dbReference type="GO" id="GO:0008081">
    <property type="term" value="F:phosphoric diester hydrolase activity"/>
    <property type="evidence" value="ECO:0007669"/>
    <property type="project" value="InterPro"/>
</dbReference>
<dbReference type="GO" id="GO:0016491">
    <property type="term" value="F:oxidoreductase activity"/>
    <property type="evidence" value="ECO:0007669"/>
    <property type="project" value="InterPro"/>
</dbReference>
<dbReference type="EMBL" id="LUFC02000104">
    <property type="protein sequence ID" value="KAF4501879.1"/>
    <property type="molecule type" value="Genomic_DNA"/>
</dbReference>
<evidence type="ECO:0000313" key="1">
    <source>
        <dbReference type="EMBL" id="KAF4501879.1"/>
    </source>
</evidence>
<dbReference type="PANTHER" id="PTHR36124:SF4">
    <property type="entry name" value="ER-BOUND OXYGENASE MPAB_MPAB'_RUBBER OXYGENASE CATALYTIC DOMAIN-CONTAINING PROTEIN"/>
    <property type="match status" value="1"/>
</dbReference>